<dbReference type="Gene3D" id="3.40.50.720">
    <property type="entry name" value="NAD(P)-binding Rossmann-like Domain"/>
    <property type="match status" value="1"/>
</dbReference>
<accession>A0A233S9P7</accession>
<name>A0A233S9P7_STRDA</name>
<dbReference type="Gene3D" id="3.90.180.10">
    <property type="entry name" value="Medium-chain alcohol dehydrogenases, catalytic domain"/>
    <property type="match status" value="1"/>
</dbReference>
<organism evidence="1 2">
    <name type="scientific">Streptomyces diastatochromogenes</name>
    <dbReference type="NCBI Taxonomy" id="42236"/>
    <lineage>
        <taxon>Bacteria</taxon>
        <taxon>Bacillati</taxon>
        <taxon>Actinomycetota</taxon>
        <taxon>Actinomycetes</taxon>
        <taxon>Kitasatosporales</taxon>
        <taxon>Streptomycetaceae</taxon>
        <taxon>Streptomyces</taxon>
    </lineage>
</organism>
<evidence type="ECO:0000313" key="1">
    <source>
        <dbReference type="EMBL" id="OXY92396.1"/>
    </source>
</evidence>
<dbReference type="OrthoDB" id="9797931at2"/>
<comment type="caution">
    <text evidence="1">The sequence shown here is derived from an EMBL/GenBank/DDBJ whole genome shotgun (WGS) entry which is preliminary data.</text>
</comment>
<evidence type="ECO:0008006" key="3">
    <source>
        <dbReference type="Google" id="ProtNLM"/>
    </source>
</evidence>
<keyword evidence="2" id="KW-1185">Reference proteome</keyword>
<protein>
    <recommendedName>
        <fullName evidence="3">Alcohol dehydrogenase-like C-terminal domain-containing protein</fullName>
    </recommendedName>
</protein>
<gene>
    <name evidence="1" type="ORF">BEK98_26870</name>
</gene>
<dbReference type="AlphaFoldDB" id="A0A233S9P7"/>
<dbReference type="EMBL" id="MCGQ01000023">
    <property type="protein sequence ID" value="OXY92396.1"/>
    <property type="molecule type" value="Genomic_DNA"/>
</dbReference>
<reference evidence="1 2" key="1">
    <citation type="submission" date="2016-07" db="EMBL/GenBank/DDBJ databases">
        <title>Draft genome of Streptomyces diastatochromogenes.</title>
        <authorList>
            <person name="Podduturi R."/>
            <person name="Lukassen M.B."/>
            <person name="Clausen N."/>
            <person name="Nielsen J.L."/>
            <person name="Jorgensen N.O."/>
        </authorList>
    </citation>
    <scope>NUCLEOTIDE SEQUENCE [LARGE SCALE GENOMIC DNA]</scope>
    <source>
        <strain evidence="1 2">DSM 40608</strain>
    </source>
</reference>
<proteinExistence type="predicted"/>
<dbReference type="Proteomes" id="UP000215483">
    <property type="component" value="Unassembled WGS sequence"/>
</dbReference>
<dbReference type="RefSeq" id="WP_094219339.1">
    <property type="nucleotide sequence ID" value="NZ_MCGQ01000023.1"/>
</dbReference>
<evidence type="ECO:0000313" key="2">
    <source>
        <dbReference type="Proteomes" id="UP000215483"/>
    </source>
</evidence>
<sequence>MSGRTSFRTLAYAHQDLIGSGGYTPDDVRTVMDIMESKAFDIESVITHEFPQDRIVEAITTAGDTHNALNVVIKY</sequence>